<organism evidence="2 3">
    <name type="scientific">Helianthus annuus</name>
    <name type="common">Common sunflower</name>
    <dbReference type="NCBI Taxonomy" id="4232"/>
    <lineage>
        <taxon>Eukaryota</taxon>
        <taxon>Viridiplantae</taxon>
        <taxon>Streptophyta</taxon>
        <taxon>Embryophyta</taxon>
        <taxon>Tracheophyta</taxon>
        <taxon>Spermatophyta</taxon>
        <taxon>Magnoliopsida</taxon>
        <taxon>eudicotyledons</taxon>
        <taxon>Gunneridae</taxon>
        <taxon>Pentapetalae</taxon>
        <taxon>asterids</taxon>
        <taxon>campanulids</taxon>
        <taxon>Asterales</taxon>
        <taxon>Asteraceae</taxon>
        <taxon>Asteroideae</taxon>
        <taxon>Heliantheae alliance</taxon>
        <taxon>Heliantheae</taxon>
        <taxon>Helianthus</taxon>
    </lineage>
</organism>
<dbReference type="EMBL" id="CM007902">
    <property type="protein sequence ID" value="OTG03117.1"/>
    <property type="molecule type" value="Genomic_DNA"/>
</dbReference>
<keyword evidence="3" id="KW-1185">Reference proteome</keyword>
<evidence type="ECO:0000313" key="3">
    <source>
        <dbReference type="Proteomes" id="UP000215914"/>
    </source>
</evidence>
<dbReference type="Gramene" id="mRNA:HanXRQr2_Chr08g0336841">
    <property type="protein sequence ID" value="mRNA:HanXRQr2_Chr08g0336841"/>
    <property type="gene ID" value="HanXRQr2_Chr08g0336841"/>
</dbReference>
<protein>
    <submittedName>
        <fullName evidence="2">Uncharacterized protein</fullName>
    </submittedName>
</protein>
<dbReference type="AlphaFoldDB" id="A0A251SW86"/>
<evidence type="ECO:0000313" key="1">
    <source>
        <dbReference type="EMBL" id="KAF5795197.1"/>
    </source>
</evidence>
<reference evidence="1 3" key="1">
    <citation type="journal article" date="2017" name="Nature">
        <title>The sunflower genome provides insights into oil metabolism, flowering and Asterid evolution.</title>
        <authorList>
            <person name="Badouin H."/>
            <person name="Gouzy J."/>
            <person name="Grassa C.J."/>
            <person name="Murat F."/>
            <person name="Staton S.E."/>
            <person name="Cottret L."/>
            <person name="Lelandais-Briere C."/>
            <person name="Owens G.L."/>
            <person name="Carrere S."/>
            <person name="Mayjonade B."/>
            <person name="Legrand L."/>
            <person name="Gill N."/>
            <person name="Kane N.C."/>
            <person name="Bowers J.E."/>
            <person name="Hubner S."/>
            <person name="Bellec A."/>
            <person name="Berard A."/>
            <person name="Berges H."/>
            <person name="Blanchet N."/>
            <person name="Boniface M.C."/>
            <person name="Brunel D."/>
            <person name="Catrice O."/>
            <person name="Chaidir N."/>
            <person name="Claudel C."/>
            <person name="Donnadieu C."/>
            <person name="Faraut T."/>
            <person name="Fievet G."/>
            <person name="Helmstetter N."/>
            <person name="King M."/>
            <person name="Knapp S.J."/>
            <person name="Lai Z."/>
            <person name="Le Paslier M.C."/>
            <person name="Lippi Y."/>
            <person name="Lorenzon L."/>
            <person name="Mandel J.R."/>
            <person name="Marage G."/>
            <person name="Marchand G."/>
            <person name="Marquand E."/>
            <person name="Bret-Mestries E."/>
            <person name="Morien E."/>
            <person name="Nambeesan S."/>
            <person name="Nguyen T."/>
            <person name="Pegot-Espagnet P."/>
            <person name="Pouilly N."/>
            <person name="Raftis F."/>
            <person name="Sallet E."/>
            <person name="Schiex T."/>
            <person name="Thomas J."/>
            <person name="Vandecasteele C."/>
            <person name="Vares D."/>
            <person name="Vear F."/>
            <person name="Vautrin S."/>
            <person name="Crespi M."/>
            <person name="Mangin B."/>
            <person name="Burke J.M."/>
            <person name="Salse J."/>
            <person name="Munos S."/>
            <person name="Vincourt P."/>
            <person name="Rieseberg L.H."/>
            <person name="Langlade N.B."/>
        </authorList>
    </citation>
    <scope>NUCLEOTIDE SEQUENCE [LARGE SCALE GENOMIC DNA]</scope>
    <source>
        <strain evidence="3">cv. SF193</strain>
        <tissue evidence="1">Leaves</tissue>
    </source>
</reference>
<sequence length="63" mass="7345">MEFYTTRAFKGLNGTIFYFDSRFKANTWVEGDLVPEVAMVVVAVEEIFQQVFLVCNLRLDWCS</sequence>
<dbReference type="InParanoid" id="A0A251SW86"/>
<proteinExistence type="predicted"/>
<dbReference type="EMBL" id="MNCJ02000323">
    <property type="protein sequence ID" value="KAF5795197.1"/>
    <property type="molecule type" value="Genomic_DNA"/>
</dbReference>
<reference evidence="2" key="2">
    <citation type="submission" date="2017-02" db="EMBL/GenBank/DDBJ databases">
        <title>Sunflower complete genome.</title>
        <authorList>
            <person name="Langlade N."/>
            <person name="Munos S."/>
        </authorList>
    </citation>
    <scope>NUCLEOTIDE SEQUENCE [LARGE SCALE GENOMIC DNA]</scope>
    <source>
        <tissue evidence="2">Leaves</tissue>
    </source>
</reference>
<accession>A0A251SW86</accession>
<reference evidence="1" key="3">
    <citation type="submission" date="2020-06" db="EMBL/GenBank/DDBJ databases">
        <title>Helianthus annuus Genome sequencing and assembly Release 2.</title>
        <authorList>
            <person name="Gouzy J."/>
            <person name="Langlade N."/>
            <person name="Munos S."/>
        </authorList>
    </citation>
    <scope>NUCLEOTIDE SEQUENCE</scope>
    <source>
        <tissue evidence="1">Leaves</tissue>
    </source>
</reference>
<gene>
    <name evidence="2" type="ORF">HannXRQ_Chr13g0420561</name>
    <name evidence="1" type="ORF">HanXRQr2_Chr08g0336841</name>
</gene>
<dbReference type="Proteomes" id="UP000215914">
    <property type="component" value="Chromosome 13"/>
</dbReference>
<evidence type="ECO:0000313" key="2">
    <source>
        <dbReference type="EMBL" id="OTG03117.1"/>
    </source>
</evidence>
<name>A0A251SW86_HELAN</name>